<feature type="compositionally biased region" description="Basic and acidic residues" evidence="1">
    <location>
        <begin position="40"/>
        <end position="53"/>
    </location>
</feature>
<sequence>MTLNYAGRSHDEAVAARHGQKQKAQEQAGGEMAVEGTEADAEHSCGELSERGKQVWRTGSGINGGGRSEVAASI</sequence>
<dbReference type="EMBL" id="VOQS01000002">
    <property type="protein sequence ID" value="TXC85497.1"/>
    <property type="molecule type" value="Genomic_DNA"/>
</dbReference>
<gene>
    <name evidence="2" type="ORF">FRZ40_16855</name>
</gene>
<dbReference type="RefSeq" id="WP_147234872.1">
    <property type="nucleotide sequence ID" value="NZ_VOQS01000002.1"/>
</dbReference>
<feature type="region of interest" description="Disordered" evidence="1">
    <location>
        <begin position="1"/>
        <end position="74"/>
    </location>
</feature>
<protein>
    <submittedName>
        <fullName evidence="2">Uncharacterized protein</fullName>
    </submittedName>
</protein>
<organism evidence="2 3">
    <name type="scientific">Paraburkholderia azotifigens</name>
    <dbReference type="NCBI Taxonomy" id="2057004"/>
    <lineage>
        <taxon>Bacteria</taxon>
        <taxon>Pseudomonadati</taxon>
        <taxon>Pseudomonadota</taxon>
        <taxon>Betaproteobacteria</taxon>
        <taxon>Burkholderiales</taxon>
        <taxon>Burkholderiaceae</taxon>
        <taxon>Paraburkholderia</taxon>
    </lineage>
</organism>
<comment type="caution">
    <text evidence="2">The sequence shown here is derived from an EMBL/GenBank/DDBJ whole genome shotgun (WGS) entry which is preliminary data.</text>
</comment>
<dbReference type="Proteomes" id="UP000321776">
    <property type="component" value="Unassembled WGS sequence"/>
</dbReference>
<evidence type="ECO:0000313" key="2">
    <source>
        <dbReference type="EMBL" id="TXC85497.1"/>
    </source>
</evidence>
<evidence type="ECO:0000313" key="3">
    <source>
        <dbReference type="Proteomes" id="UP000321776"/>
    </source>
</evidence>
<dbReference type="AlphaFoldDB" id="A0A5C6VJJ9"/>
<accession>A0A5C6VJJ9</accession>
<reference evidence="2 3" key="1">
    <citation type="journal article" date="2018" name="Int. J. Syst. Evol. Microbiol.">
        <title>Paraburkholderia azotifigens sp. nov., a nitrogen-fixing bacterium isolated from paddy soil.</title>
        <authorList>
            <person name="Choi G.M."/>
            <person name="Im W.T."/>
        </authorList>
    </citation>
    <scope>NUCLEOTIDE SEQUENCE [LARGE SCALE GENOMIC DNA]</scope>
    <source>
        <strain evidence="2 3">NF 2-5-3</strain>
    </source>
</reference>
<name>A0A5C6VJJ9_9BURK</name>
<proteinExistence type="predicted"/>
<evidence type="ECO:0000256" key="1">
    <source>
        <dbReference type="SAM" id="MobiDB-lite"/>
    </source>
</evidence>